<dbReference type="Pfam" id="PF01155">
    <property type="entry name" value="HypA"/>
    <property type="match status" value="1"/>
</dbReference>
<evidence type="ECO:0000313" key="5">
    <source>
        <dbReference type="Proteomes" id="UP000824070"/>
    </source>
</evidence>
<proteinExistence type="predicted"/>
<keyword evidence="1" id="KW-0533">Nickel</keyword>
<gene>
    <name evidence="4" type="ORF">IAC52_02415</name>
</gene>
<reference evidence="4" key="2">
    <citation type="journal article" date="2021" name="PeerJ">
        <title>Extensive microbial diversity within the chicken gut microbiome revealed by metagenomics and culture.</title>
        <authorList>
            <person name="Gilroy R."/>
            <person name="Ravi A."/>
            <person name="Getino M."/>
            <person name="Pursley I."/>
            <person name="Horton D.L."/>
            <person name="Alikhan N.F."/>
            <person name="Baker D."/>
            <person name="Gharbi K."/>
            <person name="Hall N."/>
            <person name="Watson M."/>
            <person name="Adriaenssens E.M."/>
            <person name="Foster-Nyarko E."/>
            <person name="Jarju S."/>
            <person name="Secka A."/>
            <person name="Antonio M."/>
            <person name="Oren A."/>
            <person name="Chaudhuri R.R."/>
            <person name="La Ragione R."/>
            <person name="Hildebrand F."/>
            <person name="Pallen M.J."/>
        </authorList>
    </citation>
    <scope>NUCLEOTIDE SEQUENCE</scope>
    <source>
        <strain evidence="4">ChiGjej1B1-22543</strain>
    </source>
</reference>
<evidence type="ECO:0000256" key="2">
    <source>
        <dbReference type="ARBA" id="ARBA00022723"/>
    </source>
</evidence>
<organism evidence="4 5">
    <name type="scientific">Candidatus Alloenteromonas pullicola</name>
    <dbReference type="NCBI Taxonomy" id="2840784"/>
    <lineage>
        <taxon>Bacteria</taxon>
        <taxon>Bacillati</taxon>
        <taxon>Bacillota</taxon>
        <taxon>Bacillota incertae sedis</taxon>
        <taxon>Candidatus Alloenteromonas</taxon>
    </lineage>
</organism>
<evidence type="ECO:0000256" key="1">
    <source>
        <dbReference type="ARBA" id="ARBA00022596"/>
    </source>
</evidence>
<accession>A0A9D1LNL8</accession>
<sequence length="116" mass="13180">MHEMGLVYGLFDSLRDIVKQNQLTGPLKKVVLDVGEASMVVDSYMMDCWNMAKGDTEFKQTELVLRKIETEGRCNHCGKVFRVKEHDRKCPYCGTYDDFVPITGLGIEISEIAVDE</sequence>
<dbReference type="Proteomes" id="UP000824070">
    <property type="component" value="Unassembled WGS sequence"/>
</dbReference>
<dbReference type="EMBL" id="DVMV01000015">
    <property type="protein sequence ID" value="HIU45132.1"/>
    <property type="molecule type" value="Genomic_DNA"/>
</dbReference>
<name>A0A9D1LNL8_9FIRM</name>
<dbReference type="PANTHER" id="PTHR34535">
    <property type="entry name" value="HYDROGENASE MATURATION FACTOR HYPA"/>
    <property type="match status" value="1"/>
</dbReference>
<dbReference type="GO" id="GO:0051604">
    <property type="term" value="P:protein maturation"/>
    <property type="evidence" value="ECO:0007669"/>
    <property type="project" value="InterPro"/>
</dbReference>
<dbReference type="GO" id="GO:0008270">
    <property type="term" value="F:zinc ion binding"/>
    <property type="evidence" value="ECO:0007669"/>
    <property type="project" value="TreeGrafter"/>
</dbReference>
<keyword evidence="2" id="KW-0479">Metal-binding</keyword>
<evidence type="ECO:0000313" key="4">
    <source>
        <dbReference type="EMBL" id="HIU45132.1"/>
    </source>
</evidence>
<evidence type="ECO:0000256" key="3">
    <source>
        <dbReference type="ARBA" id="ARBA00022833"/>
    </source>
</evidence>
<dbReference type="AlphaFoldDB" id="A0A9D1LNL8"/>
<dbReference type="GO" id="GO:0016151">
    <property type="term" value="F:nickel cation binding"/>
    <property type="evidence" value="ECO:0007669"/>
    <property type="project" value="InterPro"/>
</dbReference>
<comment type="caution">
    <text evidence="4">The sequence shown here is derived from an EMBL/GenBank/DDBJ whole genome shotgun (WGS) entry which is preliminary data.</text>
</comment>
<protein>
    <submittedName>
        <fullName evidence="4">Hydrogenase maturation nickel metallochaperone HypA</fullName>
    </submittedName>
</protein>
<dbReference type="Gene3D" id="3.30.2320.80">
    <property type="match status" value="1"/>
</dbReference>
<dbReference type="PANTHER" id="PTHR34535:SF3">
    <property type="entry name" value="HYDROGENASE MATURATION FACTOR HYPA"/>
    <property type="match status" value="1"/>
</dbReference>
<dbReference type="InterPro" id="IPR000688">
    <property type="entry name" value="HypA/HybF"/>
</dbReference>
<reference evidence="4" key="1">
    <citation type="submission" date="2020-10" db="EMBL/GenBank/DDBJ databases">
        <authorList>
            <person name="Gilroy R."/>
        </authorList>
    </citation>
    <scope>NUCLEOTIDE SEQUENCE</scope>
    <source>
        <strain evidence="4">ChiGjej1B1-22543</strain>
    </source>
</reference>
<keyword evidence="3" id="KW-0862">Zinc</keyword>
<dbReference type="PIRSF" id="PIRSF004761">
    <property type="entry name" value="Hydrgn_mat_HypA"/>
    <property type="match status" value="1"/>
</dbReference>